<reference evidence="1 2" key="1">
    <citation type="submission" date="2016-03" db="EMBL/GenBank/DDBJ databases">
        <title>How can Kluyveromyces marxianus grow so fast - potential evolutionary course in Saccharomyces Complex revealed by comparative genomics.</title>
        <authorList>
            <person name="Mo W."/>
            <person name="Lu W."/>
            <person name="Yang X."/>
            <person name="Qi J."/>
            <person name="Lv H."/>
        </authorList>
    </citation>
    <scope>NUCLEOTIDE SEQUENCE [LARGE SCALE GENOMIC DNA]</scope>
    <source>
        <strain evidence="1 2">FIM1</strain>
    </source>
</reference>
<proteinExistence type="predicted"/>
<evidence type="ECO:0000313" key="2">
    <source>
        <dbReference type="Proteomes" id="UP000422736"/>
    </source>
</evidence>
<gene>
    <name evidence="1" type="primary">VPS29</name>
    <name evidence="1" type="ORF">FIM1_1419</name>
</gene>
<sequence length="34" mass="3944">MLLLALSDAHIPEREIVCGNYATFHLYNAFRSNY</sequence>
<evidence type="ECO:0000313" key="1">
    <source>
        <dbReference type="EMBL" id="QGN14749.1"/>
    </source>
</evidence>
<name>A0ABX6EQZ5_KLUMA</name>
<keyword evidence="2" id="KW-1185">Reference proteome</keyword>
<organism evidence="1 2">
    <name type="scientific">Kluyveromyces marxianus</name>
    <name type="common">Yeast</name>
    <name type="synonym">Candida kefyr</name>
    <dbReference type="NCBI Taxonomy" id="4911"/>
    <lineage>
        <taxon>Eukaryota</taxon>
        <taxon>Fungi</taxon>
        <taxon>Dikarya</taxon>
        <taxon>Ascomycota</taxon>
        <taxon>Saccharomycotina</taxon>
        <taxon>Saccharomycetes</taxon>
        <taxon>Saccharomycetales</taxon>
        <taxon>Saccharomycetaceae</taxon>
        <taxon>Kluyveromyces</taxon>
    </lineage>
</organism>
<dbReference type="Proteomes" id="UP000422736">
    <property type="component" value="Chromosome 2"/>
</dbReference>
<accession>A0ABX6EQZ5</accession>
<protein>
    <submittedName>
        <fullName evidence="1">Vacuolar protein sorting-associated protein 29</fullName>
    </submittedName>
</protein>
<dbReference type="EMBL" id="CP015055">
    <property type="protein sequence ID" value="QGN14749.1"/>
    <property type="molecule type" value="Genomic_DNA"/>
</dbReference>